<evidence type="ECO:0000313" key="2">
    <source>
        <dbReference type="Proteomes" id="UP001194746"/>
    </source>
</evidence>
<sequence length="495" mass="56459">MISLDQPLDIHLTSSYTQDACSNVGGERITAQSIDARLYSIAPNYDVRRVDAQGQQACYPELRTCVALICQQMLAASQQLECAFPMRVGLDYDEPYPGAPQHWAIKLIFTSGQEILLPVSISLKGSVRNDVAPDTLYLQGWTIDHAMLKCTGRTRANTDTKGKSIRKMNQFYQRSLPIFEKFRLSPVLYISDVDMLFLPTEVIHSSYRYANPLSPVYGTFTDIFLVVDEILDKAPRVVFTIQPERPFQLVKLEEFKLEHEAHEDMIISESLHHPTGNGLTLKDIEDYFHDEGAVPALKKDYRSRLRHALKLGIQKGFDIVDKRRRCLFFTCPHLPEFQTTYYCRYHSAAIIRHALKEPDLPLVNMSVSAFSKPEALITEKSRHVLEKLKAMYSKPEMVWIMDFEYISMPGNLSPIPLQLAIRNIDGGLVYSANVDYGLSMEDLMEQLSKMMGTLFLRCYNALETNGQKISAIRRDIFNNCGYTKNNIQLLSWLAS</sequence>
<organism evidence="1 2">
    <name type="scientific">Aspergillus nanangensis</name>
    <dbReference type="NCBI Taxonomy" id="2582783"/>
    <lineage>
        <taxon>Eukaryota</taxon>
        <taxon>Fungi</taxon>
        <taxon>Dikarya</taxon>
        <taxon>Ascomycota</taxon>
        <taxon>Pezizomycotina</taxon>
        <taxon>Eurotiomycetes</taxon>
        <taxon>Eurotiomycetidae</taxon>
        <taxon>Eurotiales</taxon>
        <taxon>Aspergillaceae</taxon>
        <taxon>Aspergillus</taxon>
        <taxon>Aspergillus subgen. Circumdati</taxon>
    </lineage>
</organism>
<reference evidence="1" key="2">
    <citation type="submission" date="2020-02" db="EMBL/GenBank/DDBJ databases">
        <authorList>
            <person name="Gilchrist C.L.M."/>
            <person name="Chooi Y.-H."/>
        </authorList>
    </citation>
    <scope>NUCLEOTIDE SEQUENCE</scope>
    <source>
        <strain evidence="1">MST-FP2251</strain>
    </source>
</reference>
<reference evidence="1" key="1">
    <citation type="journal article" date="2019" name="Beilstein J. Org. Chem.">
        <title>Nanangenines: drimane sesquiterpenoids as the dominant metabolite cohort of a novel Australian fungus, Aspergillus nanangensis.</title>
        <authorList>
            <person name="Lacey H.J."/>
            <person name="Gilchrist C.L.M."/>
            <person name="Crombie A."/>
            <person name="Kalaitzis J.A."/>
            <person name="Vuong D."/>
            <person name="Rutledge P.J."/>
            <person name="Turner P."/>
            <person name="Pitt J.I."/>
            <person name="Lacey E."/>
            <person name="Chooi Y.H."/>
            <person name="Piggott A.M."/>
        </authorList>
    </citation>
    <scope>NUCLEOTIDE SEQUENCE</scope>
    <source>
        <strain evidence="1">MST-FP2251</strain>
    </source>
</reference>
<dbReference type="AlphaFoldDB" id="A0AAD4GQV5"/>
<comment type="caution">
    <text evidence="1">The sequence shown here is derived from an EMBL/GenBank/DDBJ whole genome shotgun (WGS) entry which is preliminary data.</text>
</comment>
<name>A0AAD4GQV5_ASPNN</name>
<gene>
    <name evidence="1" type="ORF">FE257_012262</name>
</gene>
<proteinExistence type="predicted"/>
<keyword evidence="2" id="KW-1185">Reference proteome</keyword>
<dbReference type="EMBL" id="VCAU01000087">
    <property type="protein sequence ID" value="KAF9885882.1"/>
    <property type="molecule type" value="Genomic_DNA"/>
</dbReference>
<accession>A0AAD4GQV5</accession>
<evidence type="ECO:0000313" key="1">
    <source>
        <dbReference type="EMBL" id="KAF9885882.1"/>
    </source>
</evidence>
<dbReference type="Proteomes" id="UP001194746">
    <property type="component" value="Unassembled WGS sequence"/>
</dbReference>
<protein>
    <submittedName>
        <fullName evidence="1">Uncharacterized protein</fullName>
    </submittedName>
</protein>